<evidence type="ECO:0000256" key="3">
    <source>
        <dbReference type="ARBA" id="ARBA00022989"/>
    </source>
</evidence>
<evidence type="ECO:0000256" key="5">
    <source>
        <dbReference type="HAMAP-Rule" id="MF_01600"/>
    </source>
</evidence>
<dbReference type="GO" id="GO:0005886">
    <property type="term" value="C:plasma membrane"/>
    <property type="evidence" value="ECO:0007669"/>
    <property type="project" value="UniProtKB-SubCell"/>
</dbReference>
<feature type="transmembrane region" description="Helical" evidence="5">
    <location>
        <begin position="57"/>
        <end position="80"/>
    </location>
</feature>
<keyword evidence="1 5" id="KW-1003">Cell membrane</keyword>
<dbReference type="GO" id="GO:0005576">
    <property type="term" value="C:extracellular region"/>
    <property type="evidence" value="ECO:0007669"/>
    <property type="project" value="TreeGrafter"/>
</dbReference>
<name>A0A2W4UBA8_9CYAN</name>
<reference evidence="7" key="1">
    <citation type="submission" date="2018-04" db="EMBL/GenBank/DDBJ databases">
        <authorList>
            <person name="Cornet L."/>
        </authorList>
    </citation>
    <scope>NUCLEOTIDE SEQUENCE [LARGE SCALE GENOMIC DNA]</scope>
</reference>
<evidence type="ECO:0000256" key="4">
    <source>
        <dbReference type="ARBA" id="ARBA00023136"/>
    </source>
</evidence>
<evidence type="ECO:0000256" key="1">
    <source>
        <dbReference type="ARBA" id="ARBA00022475"/>
    </source>
</evidence>
<reference evidence="6 7" key="2">
    <citation type="submission" date="2018-06" db="EMBL/GenBank/DDBJ databases">
        <title>Metagenomic assembly of (sub)arctic Cyanobacteria and their associated microbiome from non-axenic cultures.</title>
        <authorList>
            <person name="Baurain D."/>
        </authorList>
    </citation>
    <scope>NUCLEOTIDE SEQUENCE [LARGE SCALE GENOMIC DNA]</scope>
    <source>
        <strain evidence="6">ULC129bin1</strain>
    </source>
</reference>
<feature type="transmembrane region" description="Helical" evidence="5">
    <location>
        <begin position="16"/>
        <end position="37"/>
    </location>
</feature>
<comment type="similarity">
    <text evidence="5">Belongs to the UPF0182 family.</text>
</comment>
<dbReference type="Proteomes" id="UP000249354">
    <property type="component" value="Unassembled WGS sequence"/>
</dbReference>
<feature type="transmembrane region" description="Helical" evidence="5">
    <location>
        <begin position="169"/>
        <end position="186"/>
    </location>
</feature>
<comment type="subcellular location">
    <subcellularLocation>
        <location evidence="5">Cell membrane</location>
        <topology evidence="5">Multi-pass membrane protein</topology>
    </subcellularLocation>
</comment>
<dbReference type="InterPro" id="IPR005372">
    <property type="entry name" value="UPF0182"/>
</dbReference>
<comment type="caution">
    <text evidence="6">The sequence shown here is derived from an EMBL/GenBank/DDBJ whole genome shotgun (WGS) entry which is preliminary data.</text>
</comment>
<sequence length="932" mass="105338">MNVNPVDKIPIRLNRWWWLLGLGILIIACSTTLLHWLTEYWWFSSVGFENVFKVRLGWSILCALLALVAYALVLFANYWLALYLTRDRPFYAPSNSDWTPLIPSITIYGGVSLIVLLAIGAAQRGAKSWEPVLKFLNPTAFDIADPIYGRDVGFYVFRMPIYQGLQQESLELLIWALMLALIIYALRGEIRLERGWKYFLTGAVKTHLCVLLSAIALVLSWGYWLARYDLLYSPAGVVFGAGYTDANARLHAFSIMGVVTLVVAGLFIVSLWRQGFSLPITSIALYFLVFLTISGLYPWIQQSVVVEPNELDKEAPFIDYNLKFTRQAYGLTNVQREKFAVTDSLDTAALAQNTATLDNLRLWDYQTLLSTYQELQSLRLYYRFHDVDIDRYTLDGDYRQVMLAARELDYSKVPEAAQNWVNKSLKYTHGYGLAMSPVNQVTVEGLPDFFIKNIPPVTSTDIEIAQPRIYYGEETNHYVYTGASTDEFDYPQGNDNATNQYDGTGGVSIGSLGRRLAYAFEIGSAKPLISNYFTDNTKIHYHRNIVARAKQIVPFLQLDSDPYLSLVDGRFKWIMDGYTTSDRYPYSEPLFSSPDADVLLSSETQLADIASSGTNYIRDAAKVVIDAYDGSLTIYPVDSTDPILSTYQKIFPELFTPIASVSEDLRSHFRYPLNLFQIQSQIYRAYHMENTEVFYNREDLWQFPSQIGGSGETEQMDPYYVIMKLPNEEGEEFLQILPFTPAKKGNMVAWMAARCDGDRYGEIVLYEFPKQGIVYGPQQIEGRIDQNTDISQQLTLWDQQGSSVVRGNLLVIPIDQSLLYFEPVYLQADQGALPELKRVIVAFQDTIVMRQTLPEALEAVFGSLPETSQLASQSPNSTDLPAGETNGVPVDLIQSAIEAYQQGEQALQKGDWAAYGQAQSRLGKLLDQLNGE</sequence>
<feature type="transmembrane region" description="Helical" evidence="5">
    <location>
        <begin position="283"/>
        <end position="300"/>
    </location>
</feature>
<dbReference type="PANTHER" id="PTHR39344">
    <property type="entry name" value="UPF0182 PROTEIN SLL1060"/>
    <property type="match status" value="1"/>
</dbReference>
<accession>A0A2W4UBA8</accession>
<dbReference type="PANTHER" id="PTHR39344:SF1">
    <property type="entry name" value="UPF0182 PROTEIN SLL1060"/>
    <property type="match status" value="1"/>
</dbReference>
<feature type="transmembrane region" description="Helical" evidence="5">
    <location>
        <begin position="250"/>
        <end position="271"/>
    </location>
</feature>
<evidence type="ECO:0000256" key="2">
    <source>
        <dbReference type="ARBA" id="ARBA00022692"/>
    </source>
</evidence>
<evidence type="ECO:0000313" key="6">
    <source>
        <dbReference type="EMBL" id="PZO16607.1"/>
    </source>
</evidence>
<dbReference type="Pfam" id="PF03699">
    <property type="entry name" value="UPF0182"/>
    <property type="match status" value="1"/>
</dbReference>
<gene>
    <name evidence="6" type="ORF">DCF25_12270</name>
</gene>
<feature type="transmembrane region" description="Helical" evidence="5">
    <location>
        <begin position="101"/>
        <end position="122"/>
    </location>
</feature>
<organism evidence="6 7">
    <name type="scientific">Leptolyngbya foveolarum</name>
    <dbReference type="NCBI Taxonomy" id="47253"/>
    <lineage>
        <taxon>Bacteria</taxon>
        <taxon>Bacillati</taxon>
        <taxon>Cyanobacteriota</taxon>
        <taxon>Cyanophyceae</taxon>
        <taxon>Leptolyngbyales</taxon>
        <taxon>Leptolyngbyaceae</taxon>
        <taxon>Leptolyngbya group</taxon>
        <taxon>Leptolyngbya</taxon>
    </lineage>
</organism>
<evidence type="ECO:0000313" key="7">
    <source>
        <dbReference type="Proteomes" id="UP000249354"/>
    </source>
</evidence>
<dbReference type="EMBL" id="QBMC01000078">
    <property type="protein sequence ID" value="PZO16607.1"/>
    <property type="molecule type" value="Genomic_DNA"/>
</dbReference>
<protein>
    <recommendedName>
        <fullName evidence="5">UPF0182 protein DCF25_12270</fullName>
    </recommendedName>
</protein>
<feature type="transmembrane region" description="Helical" evidence="5">
    <location>
        <begin position="198"/>
        <end position="224"/>
    </location>
</feature>
<dbReference type="HAMAP" id="MF_01600">
    <property type="entry name" value="UPF0182"/>
    <property type="match status" value="1"/>
</dbReference>
<keyword evidence="4 5" id="KW-0472">Membrane</keyword>
<keyword evidence="2 5" id="KW-0812">Transmembrane</keyword>
<dbReference type="AlphaFoldDB" id="A0A2W4UBA8"/>
<keyword evidence="3 5" id="KW-1133">Transmembrane helix</keyword>
<proteinExistence type="inferred from homology"/>